<evidence type="ECO:0000256" key="1">
    <source>
        <dbReference type="SAM" id="MobiDB-lite"/>
    </source>
</evidence>
<evidence type="ECO:0000313" key="3">
    <source>
        <dbReference type="EMBL" id="OAV87405.1"/>
    </source>
</evidence>
<keyword evidence="5" id="KW-1185">Reference proteome</keyword>
<accession>A0A180G3Z2</accession>
<reference evidence="4" key="4">
    <citation type="submission" date="2025-05" db="UniProtKB">
        <authorList>
            <consortium name="EnsemblFungi"/>
        </authorList>
    </citation>
    <scope>IDENTIFICATION</scope>
    <source>
        <strain evidence="4">isolate 1-1 / race 1 (BBBD)</strain>
    </source>
</reference>
<sequence>MTEPYCSCDAPGDAGRTPKSFPGHSHSGHFGNLSKQPWINFCVRANPSGGPSIQAPPTTALNMEFEAEGAQPMDVVGEVRVVGEQPIGLGIHAANGAHPLTEAEIPMNTATDWPSAQRSLQAIKIECNNTPDGTSRWREWIQQEVINSSNTSALKRQHRLMARTREQSISQDHMPFLFNILLATLQATDLVSEHPADETLEPEEEDYGHTLNPDEEKGLHFEEFFLEGISAVNIRKRKIASTICSMIAFGRNPSSNGLQLFNSIRFMAGGVSERINAYLHLIGLTSSRQTAIRALERMSVQASPNFRNSMAVTEGWPLRPSICIGNLDNGSWGYIVQPNRSLLQSLDQSQLSLASYYQALRQVPKLKIQPYMFLPQRAEEEHFVEVIKSQIAQVMAKYIAEPSDQQSSISVNPPPIDPIDCTRPQIQMLNLIDASDNSPEGIAELLEFVIRQTGISSEEFSSQLQLMDGDLGTYQNFNTLRALRTPSRYPQESLHYVCMQLGCSTTLHDISQSIFQIHFGNPRRSNDLGAWHHLHALGLPCDETAPKNDFTSMMDNIEKVHEAGIFYCLRVVMKTDRDPVTEKIPKMSTDRWNEIVEECHTRFLSHTARHSVSKSESPKLHALLDRSVDFATIVEANRAMKAGDVGRLMNMWKRWSITARNGKLPIISSSHGFTF</sequence>
<reference evidence="4 5" key="3">
    <citation type="journal article" date="2017" name="G3 (Bethesda)">
        <title>Comparative analysis highlights variable genome content of wheat rusts and divergence of the mating loci.</title>
        <authorList>
            <person name="Cuomo C.A."/>
            <person name="Bakkeren G."/>
            <person name="Khalil H.B."/>
            <person name="Panwar V."/>
            <person name="Joly D."/>
            <person name="Linning R."/>
            <person name="Sakthikumar S."/>
            <person name="Song X."/>
            <person name="Adiconis X."/>
            <person name="Fan L."/>
            <person name="Goldberg J.M."/>
            <person name="Levin J.Z."/>
            <person name="Young S."/>
            <person name="Zeng Q."/>
            <person name="Anikster Y."/>
            <person name="Bruce M."/>
            <person name="Wang M."/>
            <person name="Yin C."/>
            <person name="McCallum B."/>
            <person name="Szabo L.J."/>
            <person name="Hulbert S."/>
            <person name="Chen X."/>
            <person name="Fellers J.P."/>
        </authorList>
    </citation>
    <scope>NUCLEOTIDE SEQUENCE</scope>
    <source>
        <strain evidence="5">Isolate 1-1 / race 1 (BBBD)</strain>
        <strain evidence="4">isolate 1-1 / race 1 (BBBD)</strain>
    </source>
</reference>
<reference evidence="3" key="1">
    <citation type="submission" date="2009-11" db="EMBL/GenBank/DDBJ databases">
        <authorList>
            <consortium name="The Broad Institute Genome Sequencing Platform"/>
            <person name="Ward D."/>
            <person name="Feldgarden M."/>
            <person name="Earl A."/>
            <person name="Young S.K."/>
            <person name="Zeng Q."/>
            <person name="Koehrsen M."/>
            <person name="Alvarado L."/>
            <person name="Berlin A."/>
            <person name="Bochicchio J."/>
            <person name="Borenstein D."/>
            <person name="Chapman S.B."/>
            <person name="Chen Z."/>
            <person name="Engels R."/>
            <person name="Freedman E."/>
            <person name="Gellesch M."/>
            <person name="Goldberg J."/>
            <person name="Griggs A."/>
            <person name="Gujja S."/>
            <person name="Heilman E."/>
            <person name="Heiman D."/>
            <person name="Hepburn T."/>
            <person name="Howarth C."/>
            <person name="Jen D."/>
            <person name="Larson L."/>
            <person name="Lewis B."/>
            <person name="Mehta T."/>
            <person name="Park D."/>
            <person name="Pearson M."/>
            <person name="Roberts A."/>
            <person name="Saif S."/>
            <person name="Shea T."/>
            <person name="Shenoy N."/>
            <person name="Sisk P."/>
            <person name="Stolte C."/>
            <person name="Sykes S."/>
            <person name="Thomson T."/>
            <person name="Walk T."/>
            <person name="White J."/>
            <person name="Yandava C."/>
            <person name="Izard J."/>
            <person name="Baranova O.V."/>
            <person name="Blanton J.M."/>
            <person name="Tanner A.C."/>
            <person name="Dewhirst F.E."/>
            <person name="Haas B."/>
            <person name="Nusbaum C."/>
            <person name="Birren B."/>
        </authorList>
    </citation>
    <scope>NUCLEOTIDE SEQUENCE [LARGE SCALE GENOMIC DNA]</scope>
    <source>
        <strain evidence="3">1-1 BBBD Race 1</strain>
    </source>
</reference>
<protein>
    <recommendedName>
        <fullName evidence="2">DUF6589 domain-containing protein</fullName>
    </recommendedName>
</protein>
<reference evidence="3" key="2">
    <citation type="submission" date="2016-05" db="EMBL/GenBank/DDBJ databases">
        <title>Comparative analysis highlights variable genome content of wheat rusts and divergence of the mating loci.</title>
        <authorList>
            <person name="Cuomo C.A."/>
            <person name="Bakkeren G."/>
            <person name="Szabo L."/>
            <person name="Khalil H."/>
            <person name="Joly D."/>
            <person name="Goldberg J."/>
            <person name="Young S."/>
            <person name="Zeng Q."/>
            <person name="Fellers J."/>
        </authorList>
    </citation>
    <scope>NUCLEOTIDE SEQUENCE [LARGE SCALE GENOMIC DNA]</scope>
    <source>
        <strain evidence="3">1-1 BBBD Race 1</strain>
    </source>
</reference>
<evidence type="ECO:0000313" key="4">
    <source>
        <dbReference type="EnsemblFungi" id="PTTG_12716-t43_1-p1"/>
    </source>
</evidence>
<dbReference type="STRING" id="630390.A0A180G3Z2"/>
<dbReference type="VEuPathDB" id="FungiDB:PTTG_12716"/>
<dbReference type="OrthoDB" id="5424058at2759"/>
<gene>
    <name evidence="3" type="ORF">PTTG_12716</name>
</gene>
<dbReference type="AlphaFoldDB" id="A0A180G3Z2"/>
<feature type="domain" description="DUF6589" evidence="2">
    <location>
        <begin position="370"/>
        <end position="661"/>
    </location>
</feature>
<dbReference type="EnsemblFungi" id="PTTG_12716-t43_1">
    <property type="protein sequence ID" value="PTTG_12716-t43_1-p1"/>
    <property type="gene ID" value="PTTG_12716"/>
</dbReference>
<evidence type="ECO:0000259" key="2">
    <source>
        <dbReference type="Pfam" id="PF20231"/>
    </source>
</evidence>
<dbReference type="Proteomes" id="UP000005240">
    <property type="component" value="Unassembled WGS sequence"/>
</dbReference>
<name>A0A180G3Z2_PUCT1</name>
<dbReference type="InterPro" id="IPR046496">
    <property type="entry name" value="DUF6589"/>
</dbReference>
<dbReference type="EMBL" id="ADAS02000423">
    <property type="protein sequence ID" value="OAV87405.1"/>
    <property type="molecule type" value="Genomic_DNA"/>
</dbReference>
<feature type="region of interest" description="Disordered" evidence="1">
    <location>
        <begin position="1"/>
        <end position="28"/>
    </location>
</feature>
<organism evidence="3">
    <name type="scientific">Puccinia triticina (isolate 1-1 / race 1 (BBBD))</name>
    <name type="common">Brown leaf rust fungus</name>
    <dbReference type="NCBI Taxonomy" id="630390"/>
    <lineage>
        <taxon>Eukaryota</taxon>
        <taxon>Fungi</taxon>
        <taxon>Dikarya</taxon>
        <taxon>Basidiomycota</taxon>
        <taxon>Pucciniomycotina</taxon>
        <taxon>Pucciniomycetes</taxon>
        <taxon>Pucciniales</taxon>
        <taxon>Pucciniaceae</taxon>
        <taxon>Puccinia</taxon>
    </lineage>
</organism>
<dbReference type="Pfam" id="PF20231">
    <property type="entry name" value="DUF6589"/>
    <property type="match status" value="1"/>
</dbReference>
<evidence type="ECO:0000313" key="5">
    <source>
        <dbReference type="Proteomes" id="UP000005240"/>
    </source>
</evidence>
<proteinExistence type="predicted"/>